<proteinExistence type="inferred from homology"/>
<dbReference type="PANTHER" id="PTHR12682">
    <property type="entry name" value="ARCHEASE"/>
    <property type="match status" value="1"/>
</dbReference>
<accession>A0A381X3Y7</accession>
<dbReference type="InterPro" id="IPR036820">
    <property type="entry name" value="Archease_dom_sf"/>
</dbReference>
<evidence type="ECO:0000256" key="4">
    <source>
        <dbReference type="ARBA" id="ARBA00022837"/>
    </source>
</evidence>
<protein>
    <recommendedName>
        <fullName evidence="5">Archease domain-containing protein</fullName>
    </recommendedName>
</protein>
<dbReference type="PANTHER" id="PTHR12682:SF11">
    <property type="entry name" value="PROTEIN ARCHEASE"/>
    <property type="match status" value="1"/>
</dbReference>
<dbReference type="AlphaFoldDB" id="A0A381X3Y7"/>
<dbReference type="SUPFAM" id="SSF69819">
    <property type="entry name" value="MTH1598-like"/>
    <property type="match status" value="1"/>
</dbReference>
<organism evidence="6">
    <name type="scientific">marine metagenome</name>
    <dbReference type="NCBI Taxonomy" id="408172"/>
    <lineage>
        <taxon>unclassified sequences</taxon>
        <taxon>metagenomes</taxon>
        <taxon>ecological metagenomes</taxon>
    </lineage>
</organism>
<dbReference type="GO" id="GO:0008033">
    <property type="term" value="P:tRNA processing"/>
    <property type="evidence" value="ECO:0007669"/>
    <property type="project" value="UniProtKB-KW"/>
</dbReference>
<reference evidence="6" key="1">
    <citation type="submission" date="2018-05" db="EMBL/GenBank/DDBJ databases">
        <authorList>
            <person name="Lanie J.A."/>
            <person name="Ng W.-L."/>
            <person name="Kazmierczak K.M."/>
            <person name="Andrzejewski T.M."/>
            <person name="Davidsen T.M."/>
            <person name="Wayne K.J."/>
            <person name="Tettelin H."/>
            <person name="Glass J.I."/>
            <person name="Rusch D."/>
            <person name="Podicherti R."/>
            <person name="Tsui H.-C.T."/>
            <person name="Winkler M.E."/>
        </authorList>
    </citation>
    <scope>NUCLEOTIDE SEQUENCE</scope>
</reference>
<keyword evidence="4" id="KW-0106">Calcium</keyword>
<evidence type="ECO:0000256" key="1">
    <source>
        <dbReference type="ARBA" id="ARBA00007963"/>
    </source>
</evidence>
<evidence type="ECO:0000256" key="2">
    <source>
        <dbReference type="ARBA" id="ARBA00022694"/>
    </source>
</evidence>
<dbReference type="Pfam" id="PF01951">
    <property type="entry name" value="Archease"/>
    <property type="match status" value="1"/>
</dbReference>
<keyword evidence="2" id="KW-0819">tRNA processing</keyword>
<evidence type="ECO:0000256" key="3">
    <source>
        <dbReference type="ARBA" id="ARBA00022723"/>
    </source>
</evidence>
<dbReference type="EMBL" id="UINC01013839">
    <property type="protein sequence ID" value="SVA59499.1"/>
    <property type="molecule type" value="Genomic_DNA"/>
</dbReference>
<keyword evidence="3" id="KW-0479">Metal-binding</keyword>
<sequence>MRHTFEHTADIGLAVEAPSLEVAFGEAALALVEVITGSALPPVEQQRTLDVAAESREQLLVQFLSRLLVEFDGDGFLPGRVQVSLTSAGSLTATLEGATWEPTRDGYGVEVKAISYHDLQVEPGPPAQLRVILDL</sequence>
<evidence type="ECO:0000313" key="6">
    <source>
        <dbReference type="EMBL" id="SVA59499.1"/>
    </source>
</evidence>
<evidence type="ECO:0000259" key="5">
    <source>
        <dbReference type="Pfam" id="PF01951"/>
    </source>
</evidence>
<name>A0A381X3Y7_9ZZZZ</name>
<dbReference type="GO" id="GO:0046872">
    <property type="term" value="F:metal ion binding"/>
    <property type="evidence" value="ECO:0007669"/>
    <property type="project" value="UniProtKB-KW"/>
</dbReference>
<dbReference type="InterPro" id="IPR023572">
    <property type="entry name" value="Archease_dom"/>
</dbReference>
<feature type="domain" description="Archease" evidence="5">
    <location>
        <begin position="4"/>
        <end position="134"/>
    </location>
</feature>
<dbReference type="Gene3D" id="3.55.10.10">
    <property type="entry name" value="Archease domain"/>
    <property type="match status" value="1"/>
</dbReference>
<dbReference type="InterPro" id="IPR002804">
    <property type="entry name" value="Archease"/>
</dbReference>
<gene>
    <name evidence="6" type="ORF">METZ01_LOCUS112353</name>
</gene>
<comment type="similarity">
    <text evidence="1">Belongs to the archease family.</text>
</comment>